<comment type="caution">
    <text evidence="2">The sequence shown here is derived from an EMBL/GenBank/DDBJ whole genome shotgun (WGS) entry which is preliminary data.</text>
</comment>
<feature type="region of interest" description="Disordered" evidence="1">
    <location>
        <begin position="26"/>
        <end position="54"/>
    </location>
</feature>
<feature type="non-terminal residue" evidence="2">
    <location>
        <position position="137"/>
    </location>
</feature>
<name>A0ABQ4ZBA9_9ASTR</name>
<feature type="compositionally biased region" description="Low complexity" evidence="1">
    <location>
        <begin position="26"/>
        <end position="36"/>
    </location>
</feature>
<protein>
    <submittedName>
        <fullName evidence="2">Werner syndrome-like exonuclease</fullName>
    </submittedName>
</protein>
<keyword evidence="3" id="KW-1185">Reference proteome</keyword>
<dbReference type="EMBL" id="BQNB010011201">
    <property type="protein sequence ID" value="GJS87479.1"/>
    <property type="molecule type" value="Genomic_DNA"/>
</dbReference>
<reference evidence="2" key="1">
    <citation type="journal article" date="2022" name="Int. J. Mol. Sci.">
        <title>Draft Genome of Tanacetum Coccineum: Genomic Comparison of Closely Related Tanacetum-Family Plants.</title>
        <authorList>
            <person name="Yamashiro T."/>
            <person name="Shiraishi A."/>
            <person name="Nakayama K."/>
            <person name="Satake H."/>
        </authorList>
    </citation>
    <scope>NUCLEOTIDE SEQUENCE</scope>
</reference>
<proteinExistence type="predicted"/>
<evidence type="ECO:0000256" key="1">
    <source>
        <dbReference type="SAM" id="MobiDB-lite"/>
    </source>
</evidence>
<reference evidence="2" key="2">
    <citation type="submission" date="2022-01" db="EMBL/GenBank/DDBJ databases">
        <authorList>
            <person name="Yamashiro T."/>
            <person name="Shiraishi A."/>
            <person name="Satake H."/>
            <person name="Nakayama K."/>
        </authorList>
    </citation>
    <scope>NUCLEOTIDE SEQUENCE</scope>
</reference>
<organism evidence="2 3">
    <name type="scientific">Tanacetum coccineum</name>
    <dbReference type="NCBI Taxonomy" id="301880"/>
    <lineage>
        <taxon>Eukaryota</taxon>
        <taxon>Viridiplantae</taxon>
        <taxon>Streptophyta</taxon>
        <taxon>Embryophyta</taxon>
        <taxon>Tracheophyta</taxon>
        <taxon>Spermatophyta</taxon>
        <taxon>Magnoliopsida</taxon>
        <taxon>eudicotyledons</taxon>
        <taxon>Gunneridae</taxon>
        <taxon>Pentapetalae</taxon>
        <taxon>asterids</taxon>
        <taxon>campanulids</taxon>
        <taxon>Asterales</taxon>
        <taxon>Asteraceae</taxon>
        <taxon>Asteroideae</taxon>
        <taxon>Anthemideae</taxon>
        <taxon>Anthemidinae</taxon>
        <taxon>Tanacetum</taxon>
    </lineage>
</organism>
<dbReference type="Gene3D" id="3.30.420.10">
    <property type="entry name" value="Ribonuclease H-like superfamily/Ribonuclease H"/>
    <property type="match status" value="1"/>
</dbReference>
<dbReference type="Proteomes" id="UP001151760">
    <property type="component" value="Unassembled WGS sequence"/>
</dbReference>
<evidence type="ECO:0000313" key="3">
    <source>
        <dbReference type="Proteomes" id="UP001151760"/>
    </source>
</evidence>
<sequence length="137" mass="15705">MEKNKTEQQSDWDFDFTEEELQSIEAAFESASSSSSRKPVSDIENGRKTRRRLPDSLFNSSALLPCPRNRVHRSNYRDMNKVRIPAMAFKGHIVYSRTLSEVEKAADELLTSVETMTKEGGRAAIGFDIEWKPSFRK</sequence>
<gene>
    <name evidence="2" type="ORF">Tco_0770115</name>
</gene>
<accession>A0ABQ4ZBA9</accession>
<dbReference type="InterPro" id="IPR036397">
    <property type="entry name" value="RNaseH_sf"/>
</dbReference>
<evidence type="ECO:0000313" key="2">
    <source>
        <dbReference type="EMBL" id="GJS87479.1"/>
    </source>
</evidence>